<evidence type="ECO:0008006" key="4">
    <source>
        <dbReference type="Google" id="ProtNLM"/>
    </source>
</evidence>
<feature type="non-terminal residue" evidence="2">
    <location>
        <position position="1"/>
    </location>
</feature>
<dbReference type="OMA" id="IWVPVWG"/>
<comment type="caution">
    <text evidence="2">The sequence shown here is derived from an EMBL/GenBank/DDBJ whole genome shotgun (WGS) entry which is preliminary data.</text>
</comment>
<feature type="region of interest" description="Disordered" evidence="1">
    <location>
        <begin position="1"/>
        <end position="68"/>
    </location>
</feature>
<organism evidence="2 3">
    <name type="scientific">Scytalidium lignicola</name>
    <name type="common">Hyphomycete</name>
    <dbReference type="NCBI Taxonomy" id="5539"/>
    <lineage>
        <taxon>Eukaryota</taxon>
        <taxon>Fungi</taxon>
        <taxon>Dikarya</taxon>
        <taxon>Ascomycota</taxon>
        <taxon>Pezizomycotina</taxon>
        <taxon>Leotiomycetes</taxon>
        <taxon>Leotiomycetes incertae sedis</taxon>
        <taxon>Scytalidium</taxon>
    </lineage>
</organism>
<name>A0A3E2GU95_SCYLI</name>
<dbReference type="EMBL" id="NCSJ02000464">
    <property type="protein sequence ID" value="RFU24323.1"/>
    <property type="molecule type" value="Genomic_DNA"/>
</dbReference>
<dbReference type="AlphaFoldDB" id="A0A3E2GU95"/>
<keyword evidence="3" id="KW-1185">Reference proteome</keyword>
<gene>
    <name evidence="2" type="ORF">B7463_g12011</name>
</gene>
<proteinExistence type="predicted"/>
<accession>A0A3E2GU95</accession>
<protein>
    <recommendedName>
        <fullName evidence="4">F-box domain-containing protein</fullName>
    </recommendedName>
</protein>
<reference evidence="2 3" key="1">
    <citation type="submission" date="2018-05" db="EMBL/GenBank/DDBJ databases">
        <title>Draft genome sequence of Scytalidium lignicola DSM 105466, a ubiquitous saprotrophic fungus.</title>
        <authorList>
            <person name="Buettner E."/>
            <person name="Gebauer A.M."/>
            <person name="Hofrichter M."/>
            <person name="Liers C."/>
            <person name="Kellner H."/>
        </authorList>
    </citation>
    <scope>NUCLEOTIDE SEQUENCE [LARGE SCALE GENOMIC DNA]</scope>
    <source>
        <strain evidence="2 3">DSM 105466</strain>
    </source>
</reference>
<dbReference type="STRING" id="5539.A0A3E2GU95"/>
<evidence type="ECO:0000256" key="1">
    <source>
        <dbReference type="SAM" id="MobiDB-lite"/>
    </source>
</evidence>
<evidence type="ECO:0000313" key="2">
    <source>
        <dbReference type="EMBL" id="RFU24323.1"/>
    </source>
</evidence>
<dbReference type="Proteomes" id="UP000258309">
    <property type="component" value="Unassembled WGS sequence"/>
</dbReference>
<sequence length="582" mass="65798">MFTETGPRGNDSTQTVYLPHLMTTASTPASPGPSTPTTTGSLSLDNIKTSESITPPARPSSTPFPTQDQLDCEIRSTTRGDEMDYFERVDPSPIPTSTKKCSPSTFYVLPVEINECILDHLFGVRGSITARATHLGKSKTLRNWGTVLRHCRRREVSELALVSSKWRQLVQERLYRHLKIKGTRESIHESVSWFTDHPHLCDHVRHIEIWFPVFQQQTIFVDQGLHNQSTIIDRSTLIRSLAQPAGDLETIVYYQSPSNNCTLEEIFRFVNLTFAKVSILTLEGGERKKPPMVRHFIDRERTKNLPVLESIETLVCKGQWNLIRSNEDFQNIASALPNLSEWHGSYAKPKSKSYLSMATVLPCLPLNLTNLNICLEGDYRREAVSPSFVRKIQQKTHFCVDMAKSIPTLEHLTYTGRVCHYFFDVAAKLSSVRTTRLKTVDLVVKNCCRPSFQWNDGSGITDLAFIQAFETLVTAGVKSLNVLAKLEFLRIRFIDLDSQVPPLNPYFQLEHDQCTGLWSEAIVEHLAKVRPQAAYLESDHDSEMILDKDGRLWSGPPSFKARPTSIKVSSYLQLSVSGITIT</sequence>
<dbReference type="OrthoDB" id="5281682at2759"/>
<feature type="non-terminal residue" evidence="2">
    <location>
        <position position="582"/>
    </location>
</feature>
<evidence type="ECO:0000313" key="3">
    <source>
        <dbReference type="Proteomes" id="UP000258309"/>
    </source>
</evidence>
<feature type="compositionally biased region" description="Polar residues" evidence="1">
    <location>
        <begin position="42"/>
        <end position="68"/>
    </location>
</feature>